<name>A0A1X0DJQ6_9MYCO</name>
<reference evidence="2 3" key="1">
    <citation type="submission" date="2016-12" db="EMBL/GenBank/DDBJ databases">
        <title>The new phylogeny of genus Mycobacterium.</title>
        <authorList>
            <person name="Tortoli E."/>
            <person name="Trovato A."/>
            <person name="Cirillo D.M."/>
        </authorList>
    </citation>
    <scope>NUCLEOTIDE SEQUENCE [LARGE SCALE GENOMIC DNA]</scope>
    <source>
        <strain evidence="2 3">DSM 45130</strain>
    </source>
</reference>
<sequence length="192" mass="20365">MGGISGLIQSSLPIVVLIPVSSRWGLAAGVGAALGVAALVLAWRLWRGESAQPAVSGFIGVGISGLIAFLVGSTKGYFLYGIWMSLAWALVFAVSVLIRRPIVGYAWSWLGGHGGDWRGVRRAVWAFDIATLGWVLVFAARFAVQRHLYDLDETGWLGVVRIAMGWPLTAVAALATFVCIRAAQRAIASAGQ</sequence>
<dbReference type="EMBL" id="MVHS01000007">
    <property type="protein sequence ID" value="ORA72644.1"/>
    <property type="molecule type" value="Genomic_DNA"/>
</dbReference>
<feature type="transmembrane region" description="Helical" evidence="1">
    <location>
        <begin position="24"/>
        <end position="46"/>
    </location>
</feature>
<keyword evidence="1" id="KW-0472">Membrane</keyword>
<organism evidence="2 3">
    <name type="scientific">Mycolicibacterium insubricum</name>
    <dbReference type="NCBI Taxonomy" id="444597"/>
    <lineage>
        <taxon>Bacteria</taxon>
        <taxon>Bacillati</taxon>
        <taxon>Actinomycetota</taxon>
        <taxon>Actinomycetes</taxon>
        <taxon>Mycobacteriales</taxon>
        <taxon>Mycobacteriaceae</taxon>
        <taxon>Mycolicibacterium</taxon>
    </lineage>
</organism>
<dbReference type="InterPro" id="IPR016566">
    <property type="entry name" value="UCP010219"/>
</dbReference>
<evidence type="ECO:0000313" key="2">
    <source>
        <dbReference type="EMBL" id="ORA72644.1"/>
    </source>
</evidence>
<proteinExistence type="predicted"/>
<dbReference type="STRING" id="444597.BST26_05045"/>
<dbReference type="Proteomes" id="UP000192801">
    <property type="component" value="Unassembled WGS sequence"/>
</dbReference>
<dbReference type="Pfam" id="PF11361">
    <property type="entry name" value="DUF3159"/>
    <property type="match status" value="1"/>
</dbReference>
<dbReference type="AlphaFoldDB" id="A0A1X0DJQ6"/>
<evidence type="ECO:0000256" key="1">
    <source>
        <dbReference type="SAM" id="Phobius"/>
    </source>
</evidence>
<keyword evidence="1" id="KW-0812">Transmembrane</keyword>
<feature type="transmembrane region" description="Helical" evidence="1">
    <location>
        <begin position="123"/>
        <end position="144"/>
    </location>
</feature>
<gene>
    <name evidence="2" type="ORF">BST26_05045</name>
</gene>
<evidence type="ECO:0000313" key="3">
    <source>
        <dbReference type="Proteomes" id="UP000192801"/>
    </source>
</evidence>
<protein>
    <recommendedName>
        <fullName evidence="4">DUF3159 domain-containing protein</fullName>
    </recommendedName>
</protein>
<comment type="caution">
    <text evidence="2">The sequence shown here is derived from an EMBL/GenBank/DDBJ whole genome shotgun (WGS) entry which is preliminary data.</text>
</comment>
<evidence type="ECO:0008006" key="4">
    <source>
        <dbReference type="Google" id="ProtNLM"/>
    </source>
</evidence>
<accession>A0A1X0DJQ6</accession>
<dbReference type="PIRSF" id="PIRSF010219">
    <property type="entry name" value="UCP010219"/>
    <property type="match status" value="1"/>
</dbReference>
<feature type="transmembrane region" description="Helical" evidence="1">
    <location>
        <begin position="53"/>
        <end position="71"/>
    </location>
</feature>
<feature type="transmembrane region" description="Helical" evidence="1">
    <location>
        <begin position="164"/>
        <end position="183"/>
    </location>
</feature>
<dbReference type="OrthoDB" id="5244221at2"/>
<keyword evidence="1" id="KW-1133">Transmembrane helix</keyword>
<feature type="transmembrane region" description="Helical" evidence="1">
    <location>
        <begin position="77"/>
        <end position="98"/>
    </location>
</feature>
<keyword evidence="3" id="KW-1185">Reference proteome</keyword>